<evidence type="ECO:0000313" key="5">
    <source>
        <dbReference type="Proteomes" id="UP001212997"/>
    </source>
</evidence>
<dbReference type="GO" id="GO:0005634">
    <property type="term" value="C:nucleus"/>
    <property type="evidence" value="ECO:0007669"/>
    <property type="project" value="TreeGrafter"/>
</dbReference>
<evidence type="ECO:0000256" key="2">
    <source>
        <dbReference type="ARBA" id="ARBA00022942"/>
    </source>
</evidence>
<comment type="caution">
    <text evidence="4">The sequence shown here is derived from an EMBL/GenBank/DDBJ whole genome shotgun (WGS) entry which is preliminary data.</text>
</comment>
<dbReference type="Gene3D" id="1.25.40.990">
    <property type="match status" value="1"/>
</dbReference>
<dbReference type="PANTHER" id="PTHR12387:SF0">
    <property type="entry name" value="26S PROTEASOME NON-ATPASE REGULATORY SUBUNIT 8"/>
    <property type="match status" value="1"/>
</dbReference>
<evidence type="ECO:0000313" key="4">
    <source>
        <dbReference type="EMBL" id="KAJ3488763.1"/>
    </source>
</evidence>
<proteinExistence type="inferred from homology"/>
<accession>A0AAD5YJU3</accession>
<evidence type="ECO:0000256" key="1">
    <source>
        <dbReference type="ARBA" id="ARBA00009627"/>
    </source>
</evidence>
<dbReference type="InterPro" id="IPR006746">
    <property type="entry name" value="26S_Psome_Rpn12"/>
</dbReference>
<dbReference type="GO" id="GO:0043161">
    <property type="term" value="P:proteasome-mediated ubiquitin-dependent protein catabolic process"/>
    <property type="evidence" value="ECO:0007669"/>
    <property type="project" value="TreeGrafter"/>
</dbReference>
<keyword evidence="5" id="KW-1185">Reference proteome</keyword>
<reference evidence="4" key="1">
    <citation type="submission" date="2022-07" db="EMBL/GenBank/DDBJ databases">
        <title>Genome Sequence of Physisporinus lineatus.</title>
        <authorList>
            <person name="Buettner E."/>
        </authorList>
    </citation>
    <scope>NUCLEOTIDE SEQUENCE</scope>
    <source>
        <strain evidence="4">VT162</strain>
    </source>
</reference>
<dbReference type="EMBL" id="JANAWD010000060">
    <property type="protein sequence ID" value="KAJ3488763.1"/>
    <property type="molecule type" value="Genomic_DNA"/>
</dbReference>
<feature type="domain" description="PCI" evidence="3">
    <location>
        <begin position="75"/>
        <end position="246"/>
    </location>
</feature>
<sequence>MATDLGSLYRELKGLFGSPHADLKKMGVVLGKLKIGLVTSGLLVPQGDVNFQDLAVARDILEIGAFWSIRTRDVPSFDRYFSQLQTFYNDYSSFLPPSPREYPLRGLNLIRLLTQNRIADFHTTLESLPLPADSLASNPFISHPINLERWLMEGSYSKVWNARLEAPAEEYKFFVDSLMGTIRNEIASCLEAAYDSLPTKDFTTLIFFETEREAVAYAQHRKWEVDLINKKISFAKKGEEKLEIPKEKLIAANLAYARELEQIV</sequence>
<organism evidence="4 5">
    <name type="scientific">Meripilus lineatus</name>
    <dbReference type="NCBI Taxonomy" id="2056292"/>
    <lineage>
        <taxon>Eukaryota</taxon>
        <taxon>Fungi</taxon>
        <taxon>Dikarya</taxon>
        <taxon>Basidiomycota</taxon>
        <taxon>Agaricomycotina</taxon>
        <taxon>Agaricomycetes</taxon>
        <taxon>Polyporales</taxon>
        <taxon>Meripilaceae</taxon>
        <taxon>Meripilus</taxon>
    </lineage>
</organism>
<dbReference type="Proteomes" id="UP001212997">
    <property type="component" value="Unassembled WGS sequence"/>
</dbReference>
<dbReference type="PROSITE" id="PS50250">
    <property type="entry name" value="PCI"/>
    <property type="match status" value="1"/>
</dbReference>
<dbReference type="FunFam" id="1.25.40.990:FF:000001">
    <property type="entry name" value="26S proteasome non-ATPase regulatory subunit"/>
    <property type="match status" value="1"/>
</dbReference>
<dbReference type="AlphaFoldDB" id="A0AAD5YJU3"/>
<dbReference type="GO" id="GO:0008541">
    <property type="term" value="C:proteasome regulatory particle, lid subcomplex"/>
    <property type="evidence" value="ECO:0007669"/>
    <property type="project" value="TreeGrafter"/>
</dbReference>
<dbReference type="InterPro" id="IPR000717">
    <property type="entry name" value="PCI_dom"/>
</dbReference>
<gene>
    <name evidence="4" type="ORF">NLI96_g2622</name>
</gene>
<dbReference type="GO" id="GO:0005829">
    <property type="term" value="C:cytosol"/>
    <property type="evidence" value="ECO:0007669"/>
    <property type="project" value="TreeGrafter"/>
</dbReference>
<dbReference type="InterPro" id="IPR033464">
    <property type="entry name" value="CSN8_PSD8_EIF3K"/>
</dbReference>
<name>A0AAD5YJU3_9APHY</name>
<comment type="similarity">
    <text evidence="1">Belongs to the proteasome subunit S14 family.</text>
</comment>
<evidence type="ECO:0000259" key="3">
    <source>
        <dbReference type="PROSITE" id="PS50250"/>
    </source>
</evidence>
<protein>
    <recommendedName>
        <fullName evidence="3">PCI domain-containing protein</fullName>
    </recommendedName>
</protein>
<dbReference type="Pfam" id="PF10075">
    <property type="entry name" value="CSN8_PSD8_EIF3K"/>
    <property type="match status" value="1"/>
</dbReference>
<keyword evidence="2" id="KW-0647">Proteasome</keyword>
<dbReference type="PANTHER" id="PTHR12387">
    <property type="entry name" value="26S PROTEASOME NON-ATPASE REGULATORY SUBUNIT 8"/>
    <property type="match status" value="1"/>
</dbReference>